<feature type="compositionally biased region" description="Polar residues" evidence="1">
    <location>
        <begin position="30"/>
        <end position="40"/>
    </location>
</feature>
<reference evidence="2" key="1">
    <citation type="submission" date="2020-08" db="EMBL/GenBank/DDBJ databases">
        <title>Multicomponent nature underlies the extraordinary mechanical properties of spider dragline silk.</title>
        <authorList>
            <person name="Kono N."/>
            <person name="Nakamura H."/>
            <person name="Mori M."/>
            <person name="Yoshida Y."/>
            <person name="Ohtoshi R."/>
            <person name="Malay A.D."/>
            <person name="Moran D.A.P."/>
            <person name="Tomita M."/>
            <person name="Numata K."/>
            <person name="Arakawa K."/>
        </authorList>
    </citation>
    <scope>NUCLEOTIDE SEQUENCE</scope>
</reference>
<protein>
    <submittedName>
        <fullName evidence="2">Uncharacterized protein</fullName>
    </submittedName>
</protein>
<accession>A0A8X6YCM9</accession>
<evidence type="ECO:0000313" key="2">
    <source>
        <dbReference type="EMBL" id="GFY70421.1"/>
    </source>
</evidence>
<organism evidence="2 3">
    <name type="scientific">Trichonephila inaurata madagascariensis</name>
    <dbReference type="NCBI Taxonomy" id="2747483"/>
    <lineage>
        <taxon>Eukaryota</taxon>
        <taxon>Metazoa</taxon>
        <taxon>Ecdysozoa</taxon>
        <taxon>Arthropoda</taxon>
        <taxon>Chelicerata</taxon>
        <taxon>Arachnida</taxon>
        <taxon>Araneae</taxon>
        <taxon>Araneomorphae</taxon>
        <taxon>Entelegynae</taxon>
        <taxon>Araneoidea</taxon>
        <taxon>Nephilidae</taxon>
        <taxon>Trichonephila</taxon>
        <taxon>Trichonephila inaurata</taxon>
    </lineage>
</organism>
<sequence length="157" mass="18364">MKIPLFSEFQKRLTLPKFRGSLKRKEKKQFPNTPESGVNNTEREEEFFKRKEREIQSPVISNPKFSSTNLKVNVPNMRSLLRKVSILVTNRYPAYCVFEAYFAFQSPRVRSSIWISSVKTDDDARERVISMTGNCLRTSRNAGPEHMRALRKGCQDW</sequence>
<evidence type="ECO:0000256" key="1">
    <source>
        <dbReference type="SAM" id="MobiDB-lite"/>
    </source>
</evidence>
<feature type="region of interest" description="Disordered" evidence="1">
    <location>
        <begin position="22"/>
        <end position="43"/>
    </location>
</feature>
<dbReference type="Proteomes" id="UP000886998">
    <property type="component" value="Unassembled WGS sequence"/>
</dbReference>
<proteinExistence type="predicted"/>
<evidence type="ECO:0000313" key="3">
    <source>
        <dbReference type="Proteomes" id="UP000886998"/>
    </source>
</evidence>
<name>A0A8X6YCM9_9ARAC</name>
<comment type="caution">
    <text evidence="2">The sequence shown here is derived from an EMBL/GenBank/DDBJ whole genome shotgun (WGS) entry which is preliminary data.</text>
</comment>
<dbReference type="EMBL" id="BMAV01018239">
    <property type="protein sequence ID" value="GFY70421.1"/>
    <property type="molecule type" value="Genomic_DNA"/>
</dbReference>
<keyword evidence="3" id="KW-1185">Reference proteome</keyword>
<gene>
    <name evidence="2" type="ORF">TNIN_220831</name>
</gene>
<dbReference type="AlphaFoldDB" id="A0A8X6YCM9"/>